<dbReference type="GO" id="GO:0000407">
    <property type="term" value="C:phagophore assembly site"/>
    <property type="evidence" value="ECO:0007669"/>
    <property type="project" value="TreeGrafter"/>
</dbReference>
<dbReference type="Gene3D" id="3.30.200.20">
    <property type="entry name" value="Phosphorylase Kinase, domain 1"/>
    <property type="match status" value="1"/>
</dbReference>
<keyword evidence="6" id="KW-0812">Transmembrane</keyword>
<evidence type="ECO:0000313" key="8">
    <source>
        <dbReference type="EMBL" id="MCC2209696.1"/>
    </source>
</evidence>
<dbReference type="SUPFAM" id="SSF56112">
    <property type="entry name" value="Protein kinase-like (PK-like)"/>
    <property type="match status" value="1"/>
</dbReference>
<reference evidence="8 9" key="1">
    <citation type="submission" date="2021-10" db="EMBL/GenBank/DDBJ databases">
        <title>Anaerobic single-cell dispensing facilitates the cultivation of human gut bacteria.</title>
        <authorList>
            <person name="Afrizal A."/>
        </authorList>
    </citation>
    <scope>NUCLEOTIDE SEQUENCE [LARGE SCALE GENOMIC DNA]</scope>
    <source>
        <strain evidence="8 9">CLA-AA-H232</strain>
    </source>
</reference>
<dbReference type="PROSITE" id="PS50011">
    <property type="entry name" value="PROTEIN_KINASE_DOM"/>
    <property type="match status" value="1"/>
</dbReference>
<evidence type="ECO:0000256" key="1">
    <source>
        <dbReference type="ARBA" id="ARBA00022679"/>
    </source>
</evidence>
<dbReference type="PROSITE" id="PS00107">
    <property type="entry name" value="PROTEIN_KINASE_ATP"/>
    <property type="match status" value="1"/>
</dbReference>
<dbReference type="InterPro" id="IPR008271">
    <property type="entry name" value="Ser/Thr_kinase_AS"/>
</dbReference>
<dbReference type="AlphaFoldDB" id="A0AAE3DXI4"/>
<dbReference type="InterPro" id="IPR000719">
    <property type="entry name" value="Prot_kinase_dom"/>
</dbReference>
<dbReference type="SMART" id="SM00220">
    <property type="entry name" value="S_TKc"/>
    <property type="match status" value="1"/>
</dbReference>
<dbReference type="PANTHER" id="PTHR24348">
    <property type="entry name" value="SERINE/THREONINE-PROTEIN KINASE UNC-51-RELATED"/>
    <property type="match status" value="1"/>
</dbReference>
<dbReference type="Pfam" id="PF00069">
    <property type="entry name" value="Pkinase"/>
    <property type="match status" value="1"/>
</dbReference>
<keyword evidence="3 8" id="KW-0418">Kinase</keyword>
<sequence length="459" mass="53246">MDINYYKKYEPIDGKWLITKKLGNGAFGTVFEIARKNIPDIKSALKIISIPQSSEELQRLKEENYDIDNKSITSFYSGLVDDCIKEFQLMSKLRGNSNIVSYEDHNVIEKQDGEFGWDIFIRMELLIPIVQYFTDNAPTQQDIIKLGIDICKALEVCGKYNIIHRDIKPSNIFVSDIGEFKLGDFGVARVLDKTNIGLSRKGTYTYMAPEIYRGEEYDSSVDIYSLGIVMYKFLNNNLEPFRKERTYQDLENALKERMSNAGIPKPINCDEKLARIILKACAYDLKDRYSSPKQMREELENLLYTSEENDYDSYDETVGLFDFGIKKESVQQSEEKIINKTEKTQNIIDIYKEFWTGYFDFKGCISRINYWKIVLINFIILNIVNILSDILPVLNILLFIMCLAILIPNIALTTRRLHDVGKSGHWQWLYLTLFGSIAVFVFLCQKSQMNNKYRNKGAE</sequence>
<evidence type="ECO:0000256" key="3">
    <source>
        <dbReference type="ARBA" id="ARBA00022777"/>
    </source>
</evidence>
<keyword evidence="2 5" id="KW-0547">Nucleotide-binding</keyword>
<dbReference type="PANTHER" id="PTHR24348:SF22">
    <property type="entry name" value="NON-SPECIFIC SERINE_THREONINE PROTEIN KINASE"/>
    <property type="match status" value="1"/>
</dbReference>
<dbReference type="InterPro" id="IPR045269">
    <property type="entry name" value="Atg1-like"/>
</dbReference>
<evidence type="ECO:0000256" key="4">
    <source>
        <dbReference type="ARBA" id="ARBA00022840"/>
    </source>
</evidence>
<proteinExistence type="predicted"/>
<feature type="transmembrane region" description="Helical" evidence="6">
    <location>
        <begin position="370"/>
        <end position="387"/>
    </location>
</feature>
<feature type="transmembrane region" description="Helical" evidence="6">
    <location>
        <begin position="426"/>
        <end position="444"/>
    </location>
</feature>
<dbReference type="InterPro" id="IPR008523">
    <property type="entry name" value="DUF805"/>
</dbReference>
<dbReference type="GO" id="GO:0005776">
    <property type="term" value="C:autophagosome"/>
    <property type="evidence" value="ECO:0007669"/>
    <property type="project" value="TreeGrafter"/>
</dbReference>
<keyword evidence="9" id="KW-1185">Reference proteome</keyword>
<dbReference type="EMBL" id="JAJEQM010000002">
    <property type="protein sequence ID" value="MCC2209696.1"/>
    <property type="molecule type" value="Genomic_DNA"/>
</dbReference>
<name>A0AAE3DXI4_9FIRM</name>
<evidence type="ECO:0000256" key="6">
    <source>
        <dbReference type="SAM" id="Phobius"/>
    </source>
</evidence>
<protein>
    <submittedName>
        <fullName evidence="8">Protein kinase</fullName>
    </submittedName>
</protein>
<evidence type="ECO:0000256" key="5">
    <source>
        <dbReference type="PROSITE-ProRule" id="PRU10141"/>
    </source>
</evidence>
<dbReference type="GO" id="GO:0005524">
    <property type="term" value="F:ATP binding"/>
    <property type="evidence" value="ECO:0007669"/>
    <property type="project" value="UniProtKB-UniRule"/>
</dbReference>
<dbReference type="PROSITE" id="PS00108">
    <property type="entry name" value="PROTEIN_KINASE_ST"/>
    <property type="match status" value="1"/>
</dbReference>
<keyword evidence="4 5" id="KW-0067">ATP-binding</keyword>
<gene>
    <name evidence="8" type="ORF">LKE05_02665</name>
</gene>
<dbReference type="GO" id="GO:0016020">
    <property type="term" value="C:membrane"/>
    <property type="evidence" value="ECO:0007669"/>
    <property type="project" value="InterPro"/>
</dbReference>
<evidence type="ECO:0000259" key="7">
    <source>
        <dbReference type="PROSITE" id="PS50011"/>
    </source>
</evidence>
<dbReference type="RefSeq" id="WP_308455834.1">
    <property type="nucleotide sequence ID" value="NZ_JAJEQM010000002.1"/>
</dbReference>
<keyword evidence="6" id="KW-0472">Membrane</keyword>
<evidence type="ECO:0000313" key="9">
    <source>
        <dbReference type="Proteomes" id="UP001198242"/>
    </source>
</evidence>
<dbReference type="Gene3D" id="1.10.510.10">
    <property type="entry name" value="Transferase(Phosphotransferase) domain 1"/>
    <property type="match status" value="1"/>
</dbReference>
<accession>A0AAE3DXI4</accession>
<dbReference type="CDD" id="cd14014">
    <property type="entry name" value="STKc_PknB_like"/>
    <property type="match status" value="1"/>
</dbReference>
<comment type="caution">
    <text evidence="8">The sequence shown here is derived from an EMBL/GenBank/DDBJ whole genome shotgun (WGS) entry which is preliminary data.</text>
</comment>
<dbReference type="InterPro" id="IPR011009">
    <property type="entry name" value="Kinase-like_dom_sf"/>
</dbReference>
<dbReference type="GO" id="GO:0005829">
    <property type="term" value="C:cytosol"/>
    <property type="evidence" value="ECO:0007669"/>
    <property type="project" value="TreeGrafter"/>
</dbReference>
<feature type="transmembrane region" description="Helical" evidence="6">
    <location>
        <begin position="394"/>
        <end position="414"/>
    </location>
</feature>
<evidence type="ECO:0000256" key="2">
    <source>
        <dbReference type="ARBA" id="ARBA00022741"/>
    </source>
</evidence>
<dbReference type="InterPro" id="IPR017441">
    <property type="entry name" value="Protein_kinase_ATP_BS"/>
</dbReference>
<organism evidence="8 9">
    <name type="scientific">Hominilimicola fabiformis</name>
    <dbReference type="NCBI Taxonomy" id="2885356"/>
    <lineage>
        <taxon>Bacteria</taxon>
        <taxon>Bacillati</taxon>
        <taxon>Bacillota</taxon>
        <taxon>Clostridia</taxon>
        <taxon>Eubacteriales</taxon>
        <taxon>Oscillospiraceae</taxon>
        <taxon>Hominilimicola</taxon>
    </lineage>
</organism>
<keyword evidence="1" id="KW-0808">Transferase</keyword>
<dbReference type="Proteomes" id="UP001198242">
    <property type="component" value="Unassembled WGS sequence"/>
</dbReference>
<dbReference type="GO" id="GO:0004674">
    <property type="term" value="F:protein serine/threonine kinase activity"/>
    <property type="evidence" value="ECO:0007669"/>
    <property type="project" value="InterPro"/>
</dbReference>
<feature type="domain" description="Protein kinase" evidence="7">
    <location>
        <begin position="16"/>
        <end position="303"/>
    </location>
</feature>
<feature type="binding site" evidence="5">
    <location>
        <position position="46"/>
    </location>
    <ligand>
        <name>ATP</name>
        <dbReference type="ChEBI" id="CHEBI:30616"/>
    </ligand>
</feature>
<keyword evidence="6" id="KW-1133">Transmembrane helix</keyword>
<dbReference type="Pfam" id="PF05656">
    <property type="entry name" value="DUF805"/>
    <property type="match status" value="1"/>
</dbReference>